<name>A0ABS9JYA9_9RHOO</name>
<dbReference type="Proteomes" id="UP001165384">
    <property type="component" value="Unassembled WGS sequence"/>
</dbReference>
<reference evidence="2" key="1">
    <citation type="submission" date="2022-01" db="EMBL/GenBank/DDBJ databases">
        <authorList>
            <person name="Jo J.-H."/>
            <person name="Im W.-T."/>
        </authorList>
    </citation>
    <scope>NUCLEOTIDE SEQUENCE</scope>
    <source>
        <strain evidence="2">XY25</strain>
    </source>
</reference>
<dbReference type="InterPro" id="IPR010359">
    <property type="entry name" value="IrrE_HExxH"/>
</dbReference>
<accession>A0ABS9JYA9</accession>
<dbReference type="RefSeq" id="WP_275707238.1">
    <property type="nucleotide sequence ID" value="NZ_JAKLTN010000001.1"/>
</dbReference>
<gene>
    <name evidence="2" type="ORF">LZ012_02545</name>
</gene>
<dbReference type="InterPro" id="IPR052345">
    <property type="entry name" value="Rad_response_metalloprotease"/>
</dbReference>
<sequence>MTLRRGFKTEAKQLAAEIRSELGLSPIDPLDPKALAEHLAIDILPLSDFREEAPAVMHFLEEGVGVFSAITIFFDTARIIIHNDRHSEGRQRSNLAHELAHALLQHQPMPLFSDLGLRHFNKDMEDEANWLSGTLLVSEQAALHIARSEIEVNSAAELYGVSTKMLQYRLNVTGAYKRVAAMR</sequence>
<dbReference type="PANTHER" id="PTHR43236">
    <property type="entry name" value="ANTITOXIN HIGA1"/>
    <property type="match status" value="1"/>
</dbReference>
<evidence type="ECO:0000259" key="1">
    <source>
        <dbReference type="Pfam" id="PF06114"/>
    </source>
</evidence>
<feature type="domain" description="IrrE N-terminal-like" evidence="1">
    <location>
        <begin position="76"/>
        <end position="171"/>
    </location>
</feature>
<evidence type="ECO:0000313" key="3">
    <source>
        <dbReference type="Proteomes" id="UP001165384"/>
    </source>
</evidence>
<evidence type="ECO:0000313" key="2">
    <source>
        <dbReference type="EMBL" id="MCG2575871.1"/>
    </source>
</evidence>
<dbReference type="Pfam" id="PF06114">
    <property type="entry name" value="Peptidase_M78"/>
    <property type="match status" value="1"/>
</dbReference>
<protein>
    <submittedName>
        <fullName evidence="2">ImmA/IrrE family metallo-endopeptidase</fullName>
    </submittedName>
</protein>
<dbReference type="EMBL" id="JAKLTN010000001">
    <property type="protein sequence ID" value="MCG2575871.1"/>
    <property type="molecule type" value="Genomic_DNA"/>
</dbReference>
<proteinExistence type="predicted"/>
<keyword evidence="3" id="KW-1185">Reference proteome</keyword>
<dbReference type="Gene3D" id="1.10.10.2910">
    <property type="match status" value="1"/>
</dbReference>
<organism evidence="2 3">
    <name type="scientific">Dechloromonas hankyongensis</name>
    <dbReference type="NCBI Taxonomy" id="2908002"/>
    <lineage>
        <taxon>Bacteria</taxon>
        <taxon>Pseudomonadati</taxon>
        <taxon>Pseudomonadota</taxon>
        <taxon>Betaproteobacteria</taxon>
        <taxon>Rhodocyclales</taxon>
        <taxon>Azonexaceae</taxon>
        <taxon>Dechloromonas</taxon>
    </lineage>
</organism>
<comment type="caution">
    <text evidence="2">The sequence shown here is derived from an EMBL/GenBank/DDBJ whole genome shotgun (WGS) entry which is preliminary data.</text>
</comment>
<dbReference type="PANTHER" id="PTHR43236:SF2">
    <property type="entry name" value="BLL0069 PROTEIN"/>
    <property type="match status" value="1"/>
</dbReference>